<feature type="region of interest" description="Disordered" evidence="1">
    <location>
        <begin position="321"/>
        <end position="382"/>
    </location>
</feature>
<dbReference type="GeneID" id="62874518"/>
<keyword evidence="3" id="KW-1185">Reference proteome</keyword>
<name>A0A8T8E3K8_9EURY</name>
<dbReference type="RefSeq" id="WP_204748617.1">
    <property type="nucleotide sequence ID" value="NZ_CP069188.1"/>
</dbReference>
<evidence type="ECO:0000313" key="2">
    <source>
        <dbReference type="EMBL" id="QRV16309.1"/>
    </source>
</evidence>
<dbReference type="KEGG" id="hsal:JMJ58_05300"/>
<dbReference type="Proteomes" id="UP000637819">
    <property type="component" value="Chromosome"/>
</dbReference>
<dbReference type="OrthoDB" id="259894at2157"/>
<accession>A0A8T8E3K8</accession>
<reference evidence="2 3" key="1">
    <citation type="submission" date="2021-01" db="EMBL/GenBank/DDBJ databases">
        <title>Genome Sequence and Methylation Pattern of Haloterrigena salifodinae BOL5-1, An Extremely Halophilic Archaeon from a Bolivian Salt Mine.</title>
        <authorList>
            <person name="DasSarma P."/>
            <person name="Anton B.P."/>
            <person name="DasSarma S.L."/>
            <person name="von Ehrenheim H.A.L."/>
            <person name="Martinez F.L."/>
            <person name="Guzman D."/>
            <person name="Roberts R.J."/>
            <person name="DasSarma S."/>
        </authorList>
    </citation>
    <scope>NUCLEOTIDE SEQUENCE [LARGE SCALE GENOMIC DNA]</scope>
    <source>
        <strain evidence="2 3">BOL5-1</strain>
    </source>
</reference>
<sequence length="382" mass="42527">MSDGADAPAKAQINNIWVDNKPALDHANNTAEQWRVIEEVLDKFAAVIAESGEDKSAASLADAHINSACDKAGIARSMAKDVLEERVEEYKAEIIEEEADNDIPACFDDLLQECLDKVVPHRTTDHHSDTTYQWHFSDGKGTVISTNDHHWDWTEFYSRYSDESGYFPQNPSETLREAQDWREFLAPIMNERLVDKDPSTGPRTRAVHSLMDAVEKAVAYKHLDDAVERGGVWVNDEPPAHNEVWLPASKVIDATTQQEISERALQEELKARDHTLDEHSGVAVSERRNGSSQRFWKLDASDFPTPAEYVEDPETLEQRLRNARDGNVGQQRDGTETADGDDDGEPGKMGEYGPGTDDGDDSSVEGDLPDLDDSDDEGGDSE</sequence>
<evidence type="ECO:0000256" key="1">
    <source>
        <dbReference type="SAM" id="MobiDB-lite"/>
    </source>
</evidence>
<evidence type="ECO:0000313" key="3">
    <source>
        <dbReference type="Proteomes" id="UP000637819"/>
    </source>
</evidence>
<protein>
    <submittedName>
        <fullName evidence="2">Uncharacterized protein</fullName>
    </submittedName>
</protein>
<feature type="compositionally biased region" description="Acidic residues" evidence="1">
    <location>
        <begin position="357"/>
        <end position="382"/>
    </location>
</feature>
<gene>
    <name evidence="2" type="ORF">JMJ58_05300</name>
</gene>
<organism evidence="2 3">
    <name type="scientific">Haloterrigena salifodinae</name>
    <dbReference type="NCBI Taxonomy" id="2675099"/>
    <lineage>
        <taxon>Archaea</taxon>
        <taxon>Methanobacteriati</taxon>
        <taxon>Methanobacteriota</taxon>
        <taxon>Stenosarchaea group</taxon>
        <taxon>Halobacteria</taxon>
        <taxon>Halobacteriales</taxon>
        <taxon>Natrialbaceae</taxon>
        <taxon>Haloterrigena</taxon>
    </lineage>
</organism>
<dbReference type="EMBL" id="CP069188">
    <property type="protein sequence ID" value="QRV16309.1"/>
    <property type="molecule type" value="Genomic_DNA"/>
</dbReference>
<feature type="region of interest" description="Disordered" evidence="1">
    <location>
        <begin position="272"/>
        <end position="291"/>
    </location>
</feature>
<dbReference type="AlphaFoldDB" id="A0A8T8E3K8"/>
<feature type="compositionally biased region" description="Basic and acidic residues" evidence="1">
    <location>
        <begin position="272"/>
        <end position="289"/>
    </location>
</feature>
<proteinExistence type="predicted"/>